<dbReference type="PANTHER" id="PTHR22617:SF43">
    <property type="entry name" value="PROTEIN PILI"/>
    <property type="match status" value="1"/>
</dbReference>
<evidence type="ECO:0000313" key="2">
    <source>
        <dbReference type="EMBL" id="ASP38175.1"/>
    </source>
</evidence>
<organism evidence="2 3">
    <name type="scientific">Bacterioplanes sanyensis</name>
    <dbReference type="NCBI Taxonomy" id="1249553"/>
    <lineage>
        <taxon>Bacteria</taxon>
        <taxon>Pseudomonadati</taxon>
        <taxon>Pseudomonadota</taxon>
        <taxon>Gammaproteobacteria</taxon>
        <taxon>Oceanospirillales</taxon>
        <taxon>Oceanospirillaceae</taxon>
        <taxon>Bacterioplanes</taxon>
    </lineage>
</organism>
<sequence length="174" mass="19500">MTPFAQLLDIAERSRRNASDLPQQVEAVNYWRGVGFMVAGQTFAAEMEDVAEILQPPRLTRVPGVRSWVLGVANVRGRLVPVMDLAGLLQLPSKANWRSRRVLVIEEGDHLTGLMVDAVLGLQQFPEDDVQTPESLDSSYASYISSCYKRDGKLWPVFQLRQLIQSSEFLQIAV</sequence>
<dbReference type="Gene3D" id="2.30.30.40">
    <property type="entry name" value="SH3 Domains"/>
    <property type="match status" value="1"/>
</dbReference>
<dbReference type="GO" id="GO:0006935">
    <property type="term" value="P:chemotaxis"/>
    <property type="evidence" value="ECO:0007669"/>
    <property type="project" value="InterPro"/>
</dbReference>
<name>A0A222FGH9_9GAMM</name>
<gene>
    <name evidence="2" type="ORF">CHH28_05515</name>
</gene>
<accession>A0A222FGH9</accession>
<dbReference type="InterPro" id="IPR002545">
    <property type="entry name" value="CheW-lke_dom"/>
</dbReference>
<dbReference type="SMART" id="SM00260">
    <property type="entry name" value="CheW"/>
    <property type="match status" value="1"/>
</dbReference>
<dbReference type="GO" id="GO:0005829">
    <property type="term" value="C:cytosol"/>
    <property type="evidence" value="ECO:0007669"/>
    <property type="project" value="TreeGrafter"/>
</dbReference>
<proteinExistence type="predicted"/>
<dbReference type="EMBL" id="CP022530">
    <property type="protein sequence ID" value="ASP38175.1"/>
    <property type="molecule type" value="Genomic_DNA"/>
</dbReference>
<dbReference type="RefSeq" id="WP_094059374.1">
    <property type="nucleotide sequence ID" value="NZ_CP022530.1"/>
</dbReference>
<dbReference type="PROSITE" id="PS50851">
    <property type="entry name" value="CHEW"/>
    <property type="match status" value="1"/>
</dbReference>
<dbReference type="SUPFAM" id="SSF50341">
    <property type="entry name" value="CheW-like"/>
    <property type="match status" value="1"/>
</dbReference>
<feature type="domain" description="CheW-like" evidence="1">
    <location>
        <begin position="30"/>
        <end position="169"/>
    </location>
</feature>
<protein>
    <submittedName>
        <fullName evidence="2">Chemotaxis protein CheW</fullName>
    </submittedName>
</protein>
<dbReference type="AlphaFoldDB" id="A0A222FGH9"/>
<dbReference type="InterPro" id="IPR036061">
    <property type="entry name" value="CheW-like_dom_sf"/>
</dbReference>
<evidence type="ECO:0000259" key="1">
    <source>
        <dbReference type="PROSITE" id="PS50851"/>
    </source>
</evidence>
<dbReference type="OrthoDB" id="5298045at2"/>
<dbReference type="Gene3D" id="2.40.50.180">
    <property type="entry name" value="CheA-289, Domain 4"/>
    <property type="match status" value="1"/>
</dbReference>
<evidence type="ECO:0000313" key="3">
    <source>
        <dbReference type="Proteomes" id="UP000202440"/>
    </source>
</evidence>
<keyword evidence="3" id="KW-1185">Reference proteome</keyword>
<dbReference type="InterPro" id="IPR039315">
    <property type="entry name" value="CheW"/>
</dbReference>
<dbReference type="KEGG" id="bsan:CHH28_05515"/>
<dbReference type="Pfam" id="PF01584">
    <property type="entry name" value="CheW"/>
    <property type="match status" value="1"/>
</dbReference>
<dbReference type="GO" id="GO:0007165">
    <property type="term" value="P:signal transduction"/>
    <property type="evidence" value="ECO:0007669"/>
    <property type="project" value="InterPro"/>
</dbReference>
<dbReference type="PANTHER" id="PTHR22617">
    <property type="entry name" value="CHEMOTAXIS SENSOR HISTIDINE KINASE-RELATED"/>
    <property type="match status" value="1"/>
</dbReference>
<reference evidence="2 3" key="1">
    <citation type="submission" date="2017-07" db="EMBL/GenBank/DDBJ databases">
        <title>Annotated genome sequence of Bacterioplanes sanyensis isolated from Red Sea.</title>
        <authorList>
            <person name="Rehman Z.U."/>
        </authorList>
    </citation>
    <scope>NUCLEOTIDE SEQUENCE [LARGE SCALE GENOMIC DNA]</scope>
    <source>
        <strain evidence="2 3">NV9</strain>
    </source>
</reference>
<dbReference type="Proteomes" id="UP000202440">
    <property type="component" value="Chromosome"/>
</dbReference>